<dbReference type="Gene3D" id="3.30.560.10">
    <property type="entry name" value="Glucose Oxidase, domain 3"/>
    <property type="match status" value="1"/>
</dbReference>
<dbReference type="Pfam" id="PF00732">
    <property type="entry name" value="GMC_oxred_N"/>
    <property type="match status" value="1"/>
</dbReference>
<feature type="binding site" evidence="3">
    <location>
        <begin position="531"/>
        <end position="532"/>
    </location>
    <ligand>
        <name>FAD</name>
        <dbReference type="ChEBI" id="CHEBI:57692"/>
    </ligand>
</feature>
<dbReference type="InterPro" id="IPR000172">
    <property type="entry name" value="GMC_OxRdtase_N"/>
</dbReference>
<proteinExistence type="inferred from homology"/>
<evidence type="ECO:0000313" key="7">
    <source>
        <dbReference type="EMBL" id="KAK0449786.1"/>
    </source>
</evidence>
<accession>A0AA39JXT3</accession>
<dbReference type="InterPro" id="IPR036188">
    <property type="entry name" value="FAD/NAD-bd_sf"/>
</dbReference>
<dbReference type="AlphaFoldDB" id="A0AA39JXT3"/>
<evidence type="ECO:0000259" key="5">
    <source>
        <dbReference type="PROSITE" id="PS00623"/>
    </source>
</evidence>
<keyword evidence="3 4" id="KW-0274">FAD</keyword>
<dbReference type="PANTHER" id="PTHR11552">
    <property type="entry name" value="GLUCOSE-METHANOL-CHOLINE GMC OXIDOREDUCTASE"/>
    <property type="match status" value="1"/>
</dbReference>
<dbReference type="GO" id="GO:0050660">
    <property type="term" value="F:flavin adenine dinucleotide binding"/>
    <property type="evidence" value="ECO:0007669"/>
    <property type="project" value="InterPro"/>
</dbReference>
<gene>
    <name evidence="7" type="ORF">EV420DRAFT_1338298</name>
</gene>
<sequence>MSTSNSETYDIIFAGGGAAACVVAGRLAEVDPSLKILIIEAGAHTRSQDQHVQPGRYLGNMANPALFMHYLAKPSKALDGRQAAVQTGKCVGGGSSVNFMMYTRASASDFDDWEKVGNPGWGSKDLIPLARKLETYEPIASEDLSTHGDSGPIHISRGGHKTDIGDQFLDISKNYDKERGSTDDVNDFSSCNAYGRWQKYIGSKTGMRSDAAHNFIYNQEHNTNLKVLTGQLVKRVLFENNRAIGVEYVDDVDQTASAKKIFASRLVVLSAGAFGSPAILERSGIGAKHILEKNDIPLVVDLPGVGENYNDPHLVLTPYIASSDSDSMKAMFEGKDSEFEPYFRRWKQDGRGLMAHNGIDAGIKIRPVDKDLTELGPEFKKRWDSLYVPAPDKALLWLGPIAGYMGRTPDLQDRKLFTMTCISYYPISSGRTHITSYSPYSPVDFETGFLEEHADVLSLRWAYKRGRELARRMGAYRGEHKPDHPSFLESSSAVVGDASGPVDIDAPDIVYSVDDDKAIDAYHRANVNTTWHSLGTCAMKPLQKMGVVDSRLNVYGIQNLKVAGKFGAFVCLSVAHMPHEDLSIAPSNVGANTYNTTMIIAEKAAIIIAEELGIKGVGTTVNTKMDVFFLV</sequence>
<evidence type="ECO:0000256" key="3">
    <source>
        <dbReference type="PIRSR" id="PIRSR000137-2"/>
    </source>
</evidence>
<keyword evidence="8" id="KW-1185">Reference proteome</keyword>
<protein>
    <submittedName>
        <fullName evidence="7">GMC oxidoreductase-domain-containing protein</fullName>
    </submittedName>
</protein>
<comment type="cofactor">
    <cofactor evidence="1 3">
        <name>FAD</name>
        <dbReference type="ChEBI" id="CHEBI:57692"/>
    </cofactor>
</comment>
<reference evidence="7" key="1">
    <citation type="submission" date="2023-06" db="EMBL/GenBank/DDBJ databases">
        <authorList>
            <consortium name="Lawrence Berkeley National Laboratory"/>
            <person name="Ahrendt S."/>
            <person name="Sahu N."/>
            <person name="Indic B."/>
            <person name="Wong-Bajracharya J."/>
            <person name="Merenyi Z."/>
            <person name="Ke H.-M."/>
            <person name="Monk M."/>
            <person name="Kocsube S."/>
            <person name="Drula E."/>
            <person name="Lipzen A."/>
            <person name="Balint B."/>
            <person name="Henrissat B."/>
            <person name="Andreopoulos B."/>
            <person name="Martin F.M."/>
            <person name="Harder C.B."/>
            <person name="Rigling D."/>
            <person name="Ford K.L."/>
            <person name="Foster G.D."/>
            <person name="Pangilinan J."/>
            <person name="Papanicolaou A."/>
            <person name="Barry K."/>
            <person name="LaButti K."/>
            <person name="Viragh M."/>
            <person name="Koriabine M."/>
            <person name="Yan M."/>
            <person name="Riley R."/>
            <person name="Champramary S."/>
            <person name="Plett K.L."/>
            <person name="Tsai I.J."/>
            <person name="Slot J."/>
            <person name="Sipos G."/>
            <person name="Plett J."/>
            <person name="Nagy L.G."/>
            <person name="Grigoriev I.V."/>
        </authorList>
    </citation>
    <scope>NUCLEOTIDE SEQUENCE</scope>
    <source>
        <strain evidence="7">CCBAS 213</strain>
    </source>
</reference>
<dbReference type="EMBL" id="JAUEPS010000037">
    <property type="protein sequence ID" value="KAK0449786.1"/>
    <property type="molecule type" value="Genomic_DNA"/>
</dbReference>
<evidence type="ECO:0000256" key="1">
    <source>
        <dbReference type="ARBA" id="ARBA00001974"/>
    </source>
</evidence>
<dbReference type="PROSITE" id="PS00623">
    <property type="entry name" value="GMC_OXRED_1"/>
    <property type="match status" value="1"/>
</dbReference>
<comment type="caution">
    <text evidence="7">The sequence shown here is derived from an EMBL/GenBank/DDBJ whole genome shotgun (WGS) entry which is preliminary data.</text>
</comment>
<dbReference type="InterPro" id="IPR012132">
    <property type="entry name" value="GMC_OxRdtase"/>
</dbReference>
<dbReference type="GO" id="GO:0016614">
    <property type="term" value="F:oxidoreductase activity, acting on CH-OH group of donors"/>
    <property type="evidence" value="ECO:0007669"/>
    <property type="project" value="InterPro"/>
</dbReference>
<evidence type="ECO:0000259" key="6">
    <source>
        <dbReference type="PROSITE" id="PS00624"/>
    </source>
</evidence>
<organism evidence="7 8">
    <name type="scientific">Armillaria tabescens</name>
    <name type="common">Ringless honey mushroom</name>
    <name type="synonym">Agaricus tabescens</name>
    <dbReference type="NCBI Taxonomy" id="1929756"/>
    <lineage>
        <taxon>Eukaryota</taxon>
        <taxon>Fungi</taxon>
        <taxon>Dikarya</taxon>
        <taxon>Basidiomycota</taxon>
        <taxon>Agaricomycotina</taxon>
        <taxon>Agaricomycetes</taxon>
        <taxon>Agaricomycetidae</taxon>
        <taxon>Agaricales</taxon>
        <taxon>Marasmiineae</taxon>
        <taxon>Physalacriaceae</taxon>
        <taxon>Desarmillaria</taxon>
    </lineage>
</organism>
<dbReference type="InterPro" id="IPR007867">
    <property type="entry name" value="GMC_OxRtase_C"/>
</dbReference>
<dbReference type="Proteomes" id="UP001175211">
    <property type="component" value="Unassembled WGS sequence"/>
</dbReference>
<dbReference type="Gene3D" id="3.50.50.60">
    <property type="entry name" value="FAD/NAD(P)-binding domain"/>
    <property type="match status" value="1"/>
</dbReference>
<comment type="similarity">
    <text evidence="2 4">Belongs to the GMC oxidoreductase family.</text>
</comment>
<dbReference type="GeneID" id="85352446"/>
<feature type="domain" description="Glucose-methanol-choline oxidoreductase N-terminal" evidence="5">
    <location>
        <begin position="88"/>
        <end position="111"/>
    </location>
</feature>
<dbReference type="SUPFAM" id="SSF54373">
    <property type="entry name" value="FAD-linked reductases, C-terminal domain"/>
    <property type="match status" value="1"/>
</dbReference>
<dbReference type="PIRSF" id="PIRSF000137">
    <property type="entry name" value="Alcohol_oxidase"/>
    <property type="match status" value="1"/>
</dbReference>
<dbReference type="PANTHER" id="PTHR11552:SF78">
    <property type="entry name" value="GLUCOSE-METHANOL-CHOLINE OXIDOREDUCTASE N-TERMINAL DOMAIN-CONTAINING PROTEIN"/>
    <property type="match status" value="1"/>
</dbReference>
<evidence type="ECO:0000313" key="8">
    <source>
        <dbReference type="Proteomes" id="UP001175211"/>
    </source>
</evidence>
<evidence type="ECO:0000256" key="4">
    <source>
        <dbReference type="RuleBase" id="RU003968"/>
    </source>
</evidence>
<dbReference type="PROSITE" id="PS00624">
    <property type="entry name" value="GMC_OXRED_2"/>
    <property type="match status" value="1"/>
</dbReference>
<dbReference type="Pfam" id="PF05199">
    <property type="entry name" value="GMC_oxred_C"/>
    <property type="match status" value="1"/>
</dbReference>
<feature type="domain" description="Glucose-methanol-choline oxidoreductase N-terminal" evidence="6">
    <location>
        <begin position="272"/>
        <end position="286"/>
    </location>
</feature>
<dbReference type="SUPFAM" id="SSF51905">
    <property type="entry name" value="FAD/NAD(P)-binding domain"/>
    <property type="match status" value="1"/>
</dbReference>
<keyword evidence="4" id="KW-0285">Flavoprotein</keyword>
<feature type="binding site" evidence="3">
    <location>
        <position position="233"/>
    </location>
    <ligand>
        <name>FAD</name>
        <dbReference type="ChEBI" id="CHEBI:57692"/>
    </ligand>
</feature>
<dbReference type="RefSeq" id="XP_060327078.1">
    <property type="nucleotide sequence ID" value="XM_060468898.1"/>
</dbReference>
<name>A0AA39JXT3_ARMTA</name>
<evidence type="ECO:0000256" key="2">
    <source>
        <dbReference type="ARBA" id="ARBA00010790"/>
    </source>
</evidence>